<dbReference type="InterPro" id="IPR039863">
    <property type="entry name" value="DKK1-4"/>
</dbReference>
<reference evidence="4 5" key="1">
    <citation type="journal article" date="2018" name="Gigascience">
        <title>Genomes of trombidid mites reveal novel predicted allergens and laterally-transferred genes associated with secondary metabolism.</title>
        <authorList>
            <person name="Dong X."/>
            <person name="Chaisiri K."/>
            <person name="Xia D."/>
            <person name="Armstrong S.D."/>
            <person name="Fang Y."/>
            <person name="Donnelly M.J."/>
            <person name="Kadowaki T."/>
            <person name="McGarry J.W."/>
            <person name="Darby A.C."/>
            <person name="Makepeace B.L."/>
        </authorList>
    </citation>
    <scope>NUCLEOTIDE SEQUENCE [LARGE SCALE GENOMIC DNA]</scope>
    <source>
        <strain evidence="4">UoL-UT</strain>
    </source>
</reference>
<evidence type="ECO:0000256" key="3">
    <source>
        <dbReference type="ARBA" id="ARBA00022729"/>
    </source>
</evidence>
<name>A0A443SIS6_9ACAR</name>
<organism evidence="4 5">
    <name type="scientific">Leptotrombidium deliense</name>
    <dbReference type="NCBI Taxonomy" id="299467"/>
    <lineage>
        <taxon>Eukaryota</taxon>
        <taxon>Metazoa</taxon>
        <taxon>Ecdysozoa</taxon>
        <taxon>Arthropoda</taxon>
        <taxon>Chelicerata</taxon>
        <taxon>Arachnida</taxon>
        <taxon>Acari</taxon>
        <taxon>Acariformes</taxon>
        <taxon>Trombidiformes</taxon>
        <taxon>Prostigmata</taxon>
        <taxon>Anystina</taxon>
        <taxon>Parasitengona</taxon>
        <taxon>Trombiculoidea</taxon>
        <taxon>Trombiculidae</taxon>
        <taxon>Leptotrombidium</taxon>
    </lineage>
</organism>
<dbReference type="GO" id="GO:0039706">
    <property type="term" value="F:co-receptor binding"/>
    <property type="evidence" value="ECO:0007669"/>
    <property type="project" value="TreeGrafter"/>
</dbReference>
<comment type="subcellular location">
    <subcellularLocation>
        <location evidence="1">Secreted</location>
    </subcellularLocation>
</comment>
<dbReference type="GO" id="GO:0090090">
    <property type="term" value="P:negative regulation of canonical Wnt signaling pathway"/>
    <property type="evidence" value="ECO:0007669"/>
    <property type="project" value="TreeGrafter"/>
</dbReference>
<protein>
    <submittedName>
        <fullName evidence="4">Dickkopf-related protein 3-like protein</fullName>
    </submittedName>
</protein>
<dbReference type="AlphaFoldDB" id="A0A443SIS6"/>
<evidence type="ECO:0000256" key="2">
    <source>
        <dbReference type="ARBA" id="ARBA00022525"/>
    </source>
</evidence>
<dbReference type="Gene3D" id="2.10.80.10">
    <property type="entry name" value="Lipase, subunit A"/>
    <property type="match status" value="1"/>
</dbReference>
<comment type="caution">
    <text evidence="4">The sequence shown here is derived from an EMBL/GenBank/DDBJ whole genome shotgun (WGS) entry which is preliminary data.</text>
</comment>
<evidence type="ECO:0000313" key="5">
    <source>
        <dbReference type="Proteomes" id="UP000288716"/>
    </source>
</evidence>
<keyword evidence="3" id="KW-0732">Signal</keyword>
<accession>A0A443SIS6</accession>
<keyword evidence="2" id="KW-0964">Secreted</keyword>
<keyword evidence="5" id="KW-1185">Reference proteome</keyword>
<dbReference type="GO" id="GO:0048019">
    <property type="term" value="F:receptor antagonist activity"/>
    <property type="evidence" value="ECO:0007669"/>
    <property type="project" value="TreeGrafter"/>
</dbReference>
<dbReference type="VEuPathDB" id="VectorBase:LDEU004621"/>
<sequence>MDADCHPHLCCARQHGERICKAKLQKGQRCFVPLGGLDYSLNELCPCDEGLSCVQRKRKSEKSVALCAQLHSNHIYKRAIQFKV</sequence>
<dbReference type="PANTHER" id="PTHR12113">
    <property type="entry name" value="DICKKOPF3-LIKE 3"/>
    <property type="match status" value="1"/>
</dbReference>
<proteinExistence type="predicted"/>
<dbReference type="OrthoDB" id="4321958at2759"/>
<dbReference type="EMBL" id="NCKV01002029">
    <property type="protein sequence ID" value="RWS27420.1"/>
    <property type="molecule type" value="Genomic_DNA"/>
</dbReference>
<dbReference type="GO" id="GO:0005615">
    <property type="term" value="C:extracellular space"/>
    <property type="evidence" value="ECO:0007669"/>
    <property type="project" value="TreeGrafter"/>
</dbReference>
<dbReference type="Proteomes" id="UP000288716">
    <property type="component" value="Unassembled WGS sequence"/>
</dbReference>
<evidence type="ECO:0000256" key="1">
    <source>
        <dbReference type="ARBA" id="ARBA00004613"/>
    </source>
</evidence>
<evidence type="ECO:0000313" key="4">
    <source>
        <dbReference type="EMBL" id="RWS27420.1"/>
    </source>
</evidence>
<dbReference type="PANTHER" id="PTHR12113:SF31">
    <property type="entry name" value="DICKKOPF N-TERMINAL CYSTEINE-RICH DOMAIN-CONTAINING PROTEIN"/>
    <property type="match status" value="1"/>
</dbReference>
<gene>
    <name evidence="4" type="ORF">B4U80_01784</name>
</gene>